<gene>
    <name evidence="3" type="ORF">Pla52n_37630</name>
</gene>
<dbReference type="OrthoDB" id="282552at2"/>
<dbReference type="EMBL" id="SJPN01000004">
    <property type="protein sequence ID" value="TWU02705.1"/>
    <property type="molecule type" value="Genomic_DNA"/>
</dbReference>
<name>A0A5C6ARU5_9BACT</name>
<evidence type="ECO:0000313" key="3">
    <source>
        <dbReference type="EMBL" id="TWU02705.1"/>
    </source>
</evidence>
<dbReference type="RefSeq" id="WP_146520983.1">
    <property type="nucleotide sequence ID" value="NZ_CP151726.1"/>
</dbReference>
<organism evidence="3 4">
    <name type="scientific">Stieleria varia</name>
    <dbReference type="NCBI Taxonomy" id="2528005"/>
    <lineage>
        <taxon>Bacteria</taxon>
        <taxon>Pseudomonadati</taxon>
        <taxon>Planctomycetota</taxon>
        <taxon>Planctomycetia</taxon>
        <taxon>Pirellulales</taxon>
        <taxon>Pirellulaceae</taxon>
        <taxon>Stieleria</taxon>
    </lineage>
</organism>
<protein>
    <submittedName>
        <fullName evidence="3">Uncharacterized protein</fullName>
    </submittedName>
</protein>
<comment type="caution">
    <text evidence="3">The sequence shown here is derived from an EMBL/GenBank/DDBJ whole genome shotgun (WGS) entry which is preliminary data.</text>
</comment>
<dbReference type="Proteomes" id="UP000320176">
    <property type="component" value="Unassembled WGS sequence"/>
</dbReference>
<feature type="region of interest" description="Disordered" evidence="2">
    <location>
        <begin position="1"/>
        <end position="35"/>
    </location>
</feature>
<evidence type="ECO:0000256" key="1">
    <source>
        <dbReference type="SAM" id="Coils"/>
    </source>
</evidence>
<proteinExistence type="predicted"/>
<dbReference type="AlphaFoldDB" id="A0A5C6ARU5"/>
<evidence type="ECO:0000313" key="4">
    <source>
        <dbReference type="Proteomes" id="UP000320176"/>
    </source>
</evidence>
<keyword evidence="1" id="KW-0175">Coiled coil</keyword>
<feature type="coiled-coil region" evidence="1">
    <location>
        <begin position="49"/>
        <end position="76"/>
    </location>
</feature>
<reference evidence="3 4" key="1">
    <citation type="submission" date="2019-02" db="EMBL/GenBank/DDBJ databases">
        <title>Deep-cultivation of Planctomycetes and their phenomic and genomic characterization uncovers novel biology.</title>
        <authorList>
            <person name="Wiegand S."/>
            <person name="Jogler M."/>
            <person name="Boedeker C."/>
            <person name="Pinto D."/>
            <person name="Vollmers J."/>
            <person name="Rivas-Marin E."/>
            <person name="Kohn T."/>
            <person name="Peeters S.H."/>
            <person name="Heuer A."/>
            <person name="Rast P."/>
            <person name="Oberbeckmann S."/>
            <person name="Bunk B."/>
            <person name="Jeske O."/>
            <person name="Meyerdierks A."/>
            <person name="Storesund J.E."/>
            <person name="Kallscheuer N."/>
            <person name="Luecker S."/>
            <person name="Lage O.M."/>
            <person name="Pohl T."/>
            <person name="Merkel B.J."/>
            <person name="Hornburger P."/>
            <person name="Mueller R.-W."/>
            <person name="Bruemmer F."/>
            <person name="Labrenz M."/>
            <person name="Spormann A.M."/>
            <person name="Op Den Camp H."/>
            <person name="Overmann J."/>
            <person name="Amann R."/>
            <person name="Jetten M.S.M."/>
            <person name="Mascher T."/>
            <person name="Medema M.H."/>
            <person name="Devos D.P."/>
            <person name="Kaster A.-K."/>
            <person name="Ovreas L."/>
            <person name="Rohde M."/>
            <person name="Galperin M.Y."/>
            <person name="Jogler C."/>
        </authorList>
    </citation>
    <scope>NUCLEOTIDE SEQUENCE [LARGE SCALE GENOMIC DNA]</scope>
    <source>
        <strain evidence="3 4">Pla52n</strain>
    </source>
</reference>
<sequence>MSSYEQEPLSPVFRIDVSAESDSEPRTPVSQQSHDRVTGDLLRQLIVGQQQQNQLLQELVQQTKAAQQQRANELQQWKNANPHLSRACRRAAETLSRVQTQFLDSMTEEIEENEECLVEGDFMLNEFVDRFGPRLAHLNGVLQVLAQLGTGEPTPNA</sequence>
<keyword evidence="4" id="KW-1185">Reference proteome</keyword>
<accession>A0A5C6ARU5</accession>
<evidence type="ECO:0000256" key="2">
    <source>
        <dbReference type="SAM" id="MobiDB-lite"/>
    </source>
</evidence>